<reference evidence="1" key="1">
    <citation type="submission" date="2020-11" db="EMBL/GenBank/DDBJ databases">
        <authorList>
            <consortium name="DOE Joint Genome Institute"/>
            <person name="Ahrendt S."/>
            <person name="Riley R."/>
            <person name="Andreopoulos W."/>
            <person name="Labutti K."/>
            <person name="Pangilinan J."/>
            <person name="Ruiz-Duenas F.J."/>
            <person name="Barrasa J.M."/>
            <person name="Sanchez-Garcia M."/>
            <person name="Camarero S."/>
            <person name="Miyauchi S."/>
            <person name="Serrano A."/>
            <person name="Linde D."/>
            <person name="Babiker R."/>
            <person name="Drula E."/>
            <person name="Ayuso-Fernandez I."/>
            <person name="Pacheco R."/>
            <person name="Padilla G."/>
            <person name="Ferreira P."/>
            <person name="Barriuso J."/>
            <person name="Kellner H."/>
            <person name="Castanera R."/>
            <person name="Alfaro M."/>
            <person name="Ramirez L."/>
            <person name="Pisabarro A.G."/>
            <person name="Kuo A."/>
            <person name="Tritt A."/>
            <person name="Lipzen A."/>
            <person name="He G."/>
            <person name="Yan M."/>
            <person name="Ng V."/>
            <person name="Cullen D."/>
            <person name="Martin F."/>
            <person name="Rosso M.-N."/>
            <person name="Henrissat B."/>
            <person name="Hibbett D."/>
            <person name="Martinez A.T."/>
            <person name="Grigoriev I.V."/>
        </authorList>
    </citation>
    <scope>NUCLEOTIDE SEQUENCE</scope>
    <source>
        <strain evidence="1">AH 40177</strain>
    </source>
</reference>
<keyword evidence="2" id="KW-1185">Reference proteome</keyword>
<sequence>MMHYGYAPGDVYKYLFRSEIVENSYNKALSNPDRAWQLTAEFTNKYLRIGEAEMMVGYMGIPISHRIVALDLVRDFRQKEDKFNVVWKSPDIETKMLAHYAEMSNEAKAKAFSQFSSSAKSSVMAANIFEPHVHKAIFLCCELLPLQPMDFSLAIRQGQKAIMYWTSPGPKDDFPEFPKVEDENGILSLSPYFDQPRAQLLLYSP</sequence>
<accession>A0A9P5TZP8</accession>
<organism evidence="1 2">
    <name type="scientific">Rhodocollybia butyracea</name>
    <dbReference type="NCBI Taxonomy" id="206335"/>
    <lineage>
        <taxon>Eukaryota</taxon>
        <taxon>Fungi</taxon>
        <taxon>Dikarya</taxon>
        <taxon>Basidiomycota</taxon>
        <taxon>Agaricomycotina</taxon>
        <taxon>Agaricomycetes</taxon>
        <taxon>Agaricomycetidae</taxon>
        <taxon>Agaricales</taxon>
        <taxon>Marasmiineae</taxon>
        <taxon>Omphalotaceae</taxon>
        <taxon>Rhodocollybia</taxon>
    </lineage>
</organism>
<dbReference type="AlphaFoldDB" id="A0A9P5TZP8"/>
<protein>
    <submittedName>
        <fullName evidence="1">Uncharacterized protein</fullName>
    </submittedName>
</protein>
<proteinExistence type="predicted"/>
<comment type="caution">
    <text evidence="1">The sequence shown here is derived from an EMBL/GenBank/DDBJ whole genome shotgun (WGS) entry which is preliminary data.</text>
</comment>
<gene>
    <name evidence="1" type="ORF">BDP27DRAFT_418755</name>
</gene>
<dbReference type="EMBL" id="JADNRY010000241">
    <property type="protein sequence ID" value="KAF9060499.1"/>
    <property type="molecule type" value="Genomic_DNA"/>
</dbReference>
<evidence type="ECO:0000313" key="1">
    <source>
        <dbReference type="EMBL" id="KAF9060499.1"/>
    </source>
</evidence>
<evidence type="ECO:0000313" key="2">
    <source>
        <dbReference type="Proteomes" id="UP000772434"/>
    </source>
</evidence>
<name>A0A9P5TZP8_9AGAR</name>
<dbReference type="Proteomes" id="UP000772434">
    <property type="component" value="Unassembled WGS sequence"/>
</dbReference>